<dbReference type="InterPro" id="IPR002881">
    <property type="entry name" value="DUF58"/>
</dbReference>
<reference evidence="2" key="2">
    <citation type="journal article" date="2021" name="PeerJ">
        <title>Extensive microbial diversity within the chicken gut microbiome revealed by metagenomics and culture.</title>
        <authorList>
            <person name="Gilroy R."/>
            <person name="Ravi A."/>
            <person name="Getino M."/>
            <person name="Pursley I."/>
            <person name="Horton D.L."/>
            <person name="Alikhan N.F."/>
            <person name="Baker D."/>
            <person name="Gharbi K."/>
            <person name="Hall N."/>
            <person name="Watson M."/>
            <person name="Adriaenssens E.M."/>
            <person name="Foster-Nyarko E."/>
            <person name="Jarju S."/>
            <person name="Secka A."/>
            <person name="Antonio M."/>
            <person name="Oren A."/>
            <person name="Chaudhuri R.R."/>
            <person name="La Ragione R."/>
            <person name="Hildebrand F."/>
            <person name="Pallen M.J."/>
        </authorList>
    </citation>
    <scope>NUCLEOTIDE SEQUENCE</scope>
    <source>
        <strain evidence="2">ChiW3-316</strain>
    </source>
</reference>
<dbReference type="Proteomes" id="UP000824107">
    <property type="component" value="Unassembled WGS sequence"/>
</dbReference>
<accession>A0A9D1SAE3</accession>
<feature type="domain" description="DUF58" evidence="1">
    <location>
        <begin position="69"/>
        <end position="285"/>
    </location>
</feature>
<organism evidence="2 3">
    <name type="scientific">Candidatus Scatocola faecipullorum</name>
    <dbReference type="NCBI Taxonomy" id="2840917"/>
    <lineage>
        <taxon>Bacteria</taxon>
        <taxon>Pseudomonadati</taxon>
        <taxon>Pseudomonadota</taxon>
        <taxon>Alphaproteobacteria</taxon>
        <taxon>Rhodospirillales</taxon>
        <taxon>Rhodospirillaceae</taxon>
        <taxon>Rhodospirillaceae incertae sedis</taxon>
        <taxon>Candidatus Scatocola</taxon>
    </lineage>
</organism>
<protein>
    <submittedName>
        <fullName evidence="2">DUF58 domain-containing protein</fullName>
    </submittedName>
</protein>
<dbReference type="InterPro" id="IPR036465">
    <property type="entry name" value="vWFA_dom_sf"/>
</dbReference>
<dbReference type="Gene3D" id="3.40.50.410">
    <property type="entry name" value="von Willebrand factor, type A domain"/>
    <property type="match status" value="1"/>
</dbReference>
<reference evidence="2" key="1">
    <citation type="submission" date="2020-10" db="EMBL/GenBank/DDBJ databases">
        <authorList>
            <person name="Gilroy R."/>
        </authorList>
    </citation>
    <scope>NUCLEOTIDE SEQUENCE</scope>
    <source>
        <strain evidence="2">ChiW3-316</strain>
    </source>
</reference>
<evidence type="ECO:0000259" key="1">
    <source>
        <dbReference type="Pfam" id="PF01882"/>
    </source>
</evidence>
<evidence type="ECO:0000313" key="3">
    <source>
        <dbReference type="Proteomes" id="UP000824107"/>
    </source>
</evidence>
<sequence length="315" mass="36384">MKRLKHITRFFGRVAPELGGNGLFASLDELIEQRQYVAYLRQLGQSKTFSSMAGDVKSAFKGRGMELEEIRSYTYGDDVRDIDWRVTARKEQPFTKLYAEERDREIYALLDLSPQMVFGTRHELKSVAAAKIAALLGWMSLENKDRFGCLVFDGAESLFFKPQNNRANMMVMLKKISETTRKILRGTAEKNSFAKALQLLQQNIKSQASVFVISDFSAFDDEVKKMLAALSRKARVYVLNVFDVLEELPPPAGEYMAENAGERVIFDSRSKYFQKEYKAYFKEKRRRIETFCRQFGIRCVEIRTDIPLHKQLRIG</sequence>
<comment type="caution">
    <text evidence="2">The sequence shown here is derived from an EMBL/GenBank/DDBJ whole genome shotgun (WGS) entry which is preliminary data.</text>
</comment>
<dbReference type="EMBL" id="DVNC01000027">
    <property type="protein sequence ID" value="HIU53149.1"/>
    <property type="molecule type" value="Genomic_DNA"/>
</dbReference>
<proteinExistence type="predicted"/>
<dbReference type="PANTHER" id="PTHR33608">
    <property type="entry name" value="BLL2464 PROTEIN"/>
    <property type="match status" value="1"/>
</dbReference>
<dbReference type="AlphaFoldDB" id="A0A9D1SAE3"/>
<dbReference type="Pfam" id="PF01882">
    <property type="entry name" value="DUF58"/>
    <property type="match status" value="1"/>
</dbReference>
<evidence type="ECO:0000313" key="2">
    <source>
        <dbReference type="EMBL" id="HIU53149.1"/>
    </source>
</evidence>
<dbReference type="PANTHER" id="PTHR33608:SF12">
    <property type="entry name" value="DUF58 DOMAIN-CONTAINING PROTEIN"/>
    <property type="match status" value="1"/>
</dbReference>
<dbReference type="SUPFAM" id="SSF53300">
    <property type="entry name" value="vWA-like"/>
    <property type="match status" value="1"/>
</dbReference>
<name>A0A9D1SAE3_9PROT</name>
<gene>
    <name evidence="2" type="ORF">IAD20_03610</name>
</gene>